<organism evidence="2 3">
    <name type="scientific">Clonostachys solani</name>
    <dbReference type="NCBI Taxonomy" id="160281"/>
    <lineage>
        <taxon>Eukaryota</taxon>
        <taxon>Fungi</taxon>
        <taxon>Dikarya</taxon>
        <taxon>Ascomycota</taxon>
        <taxon>Pezizomycotina</taxon>
        <taxon>Sordariomycetes</taxon>
        <taxon>Hypocreomycetidae</taxon>
        <taxon>Hypocreales</taxon>
        <taxon>Bionectriaceae</taxon>
        <taxon>Clonostachys</taxon>
    </lineage>
</organism>
<evidence type="ECO:0000313" key="3">
    <source>
        <dbReference type="Proteomes" id="UP000775872"/>
    </source>
</evidence>
<name>A0A9N9YZ49_9HYPO</name>
<dbReference type="OrthoDB" id="3554680at2759"/>
<dbReference type="EMBL" id="CABFOC020000011">
    <property type="protein sequence ID" value="CAH0045357.1"/>
    <property type="molecule type" value="Genomic_DNA"/>
</dbReference>
<proteinExistence type="predicted"/>
<feature type="compositionally biased region" description="Polar residues" evidence="1">
    <location>
        <begin position="46"/>
        <end position="62"/>
    </location>
</feature>
<feature type="region of interest" description="Disordered" evidence="1">
    <location>
        <begin position="538"/>
        <end position="601"/>
    </location>
</feature>
<dbReference type="SUPFAM" id="SSF53300">
    <property type="entry name" value="vWA-like"/>
    <property type="match status" value="1"/>
</dbReference>
<feature type="compositionally biased region" description="Polar residues" evidence="1">
    <location>
        <begin position="75"/>
        <end position="86"/>
    </location>
</feature>
<evidence type="ECO:0000313" key="2">
    <source>
        <dbReference type="EMBL" id="CAH0045357.1"/>
    </source>
</evidence>
<evidence type="ECO:0000256" key="1">
    <source>
        <dbReference type="SAM" id="MobiDB-lite"/>
    </source>
</evidence>
<keyword evidence="3" id="KW-1185">Reference proteome</keyword>
<sequence length="1067" mass="117445">MTKSEPTTPNQPIPPKESWSNGLLHGIRKKVLHRGSKSQTSFSSSGDQTPTASGSNITSQFLASPVQATPPISPHQFQSPYSPSNHSLQDYQMQLMLLEQQNKKRLMMARHEADPQAFPPASPIPPGPPSLRQAEIDRFEGYQQQLPPPTQANPKGPLSMCFAVDVSGSTRGRVLREEQAAIDELGSALTKGGQFSKDEAWILPWDDRAHSRRPLNGVMSLVSGAGTRPSAVINDAIHKYTLQNSGLWCLMTDGYIDKLEVQSFANAIPRAGIHGTACIIVTFGWYQRSPFECNVSVGMSVFAVSPHCLFLYHGIQDSKVYVFQAKGCFEKLLPEDKRFVAFNASTQWGDLHSVSYDEVAQVQIPRPVKLSVDSVLLPSGKTFDMRSMYDNSVSQQDQMDLLADYSSLDVVLLAAKTRGKSAAVKNWAEKARKDNESRPPRSMDCEDLNGKGTFQLKKLITHVTSSDDPDAFWDMLRSEASSSKPQIESLKKELRWQHKVNWDTFLNKVHEEAELPGKVNMAVDEVLTAISTYETKANQNTPSALTPLSSPTPASPPFDPNDESDDDDTGTPRLYSNQYAPPPAPTSPNMPRKSPLSPAVGPVFQPSNSFVHPSAMFNPGTGPPVRGLAHALRSPPMSPGNIPPSSHAMTFLSDFTDPSPPRYPSQSHGQNYSTCSLCGKESSLQTLLLQSNPTTEATRNLPAPKARSGHRYPLVLGSYAETDIVLPMVCCDGCAFLFLRAGELPNGGGRVAAALPLVPLHVSSNRKKWVETLSAVYDHRFSDRIVLLVFLSTLCSTIEDIAESDDAGVQRVRKSLEWCCRAISRLSGVSTLAGLTPVGSPLTGMIDERMPMQDTIRLAFSNVGIKPTATESPLLGYPIHGFVTLVRLASLFETIEASEIELFVWKRLCHYLVEQHSHMQATIGISEANEKLNAFLFDGSAQDKVTLSDGRTARSVCQISDLIRTHLLNQDALDQFHRMEDYFSVIESVSTNYKNALAVFLHIFNEGLKNQTRVTNAAEFFIQLRYRADKLVRRNGSLNDIVEEPNATDEAMAAGSIDLIYKLDDLD</sequence>
<protein>
    <submittedName>
        <fullName evidence="2">Uncharacterized protein</fullName>
    </submittedName>
</protein>
<feature type="compositionally biased region" description="Low complexity" evidence="1">
    <location>
        <begin position="541"/>
        <end position="552"/>
    </location>
</feature>
<feature type="compositionally biased region" description="Acidic residues" evidence="1">
    <location>
        <begin position="560"/>
        <end position="569"/>
    </location>
</feature>
<dbReference type="AlphaFoldDB" id="A0A9N9YZ49"/>
<dbReference type="InterPro" id="IPR036465">
    <property type="entry name" value="vWFA_dom_sf"/>
</dbReference>
<feature type="region of interest" description="Disordered" evidence="1">
    <location>
        <begin position="614"/>
        <end position="668"/>
    </location>
</feature>
<dbReference type="Proteomes" id="UP000775872">
    <property type="component" value="Unassembled WGS sequence"/>
</dbReference>
<comment type="caution">
    <text evidence="2">The sequence shown here is derived from an EMBL/GenBank/DDBJ whole genome shotgun (WGS) entry which is preliminary data.</text>
</comment>
<gene>
    <name evidence="2" type="ORF">CSOL1703_00011106</name>
</gene>
<feature type="region of interest" description="Disordered" evidence="1">
    <location>
        <begin position="1"/>
        <end position="86"/>
    </location>
</feature>
<feature type="compositionally biased region" description="Basic residues" evidence="1">
    <location>
        <begin position="26"/>
        <end position="36"/>
    </location>
</feature>
<accession>A0A9N9YZ49</accession>
<reference evidence="2" key="1">
    <citation type="submission" date="2021-10" db="EMBL/GenBank/DDBJ databases">
        <authorList>
            <person name="Piombo E."/>
        </authorList>
    </citation>
    <scope>NUCLEOTIDE SEQUENCE</scope>
</reference>